<dbReference type="EMBL" id="QZAB01000404">
    <property type="protein sequence ID" value="RQD83230.1"/>
    <property type="molecule type" value="Genomic_DNA"/>
</dbReference>
<evidence type="ECO:0000313" key="7">
    <source>
        <dbReference type="Proteomes" id="UP000284763"/>
    </source>
</evidence>
<evidence type="ECO:0000256" key="1">
    <source>
        <dbReference type="ARBA" id="ARBA00004141"/>
    </source>
</evidence>
<evidence type="ECO:0000313" key="6">
    <source>
        <dbReference type="EMBL" id="RQD83230.1"/>
    </source>
</evidence>
<evidence type="ECO:0000256" key="3">
    <source>
        <dbReference type="ARBA" id="ARBA00022989"/>
    </source>
</evidence>
<feature type="transmembrane region" description="Helical" evidence="5">
    <location>
        <begin position="43"/>
        <end position="63"/>
    </location>
</feature>
<dbReference type="PANTHER" id="PTHR36460:SF1">
    <property type="entry name" value="UPF0132 DOMAIN PROTEIN (AFU_ORTHOLOGUE AFUA_3G10255)"/>
    <property type="match status" value="1"/>
</dbReference>
<accession>A0A3R7XGW6</accession>
<dbReference type="AlphaFoldDB" id="A0A3R7XGW6"/>
<keyword evidence="3 5" id="KW-1133">Transmembrane helix</keyword>
<feature type="non-terminal residue" evidence="6">
    <location>
        <position position="65"/>
    </location>
</feature>
<protein>
    <submittedName>
        <fullName evidence="6">Uncharacterized protein</fullName>
    </submittedName>
</protein>
<comment type="caution">
    <text evidence="6">The sequence shown here is derived from an EMBL/GenBank/DDBJ whole genome shotgun (WGS) entry which is preliminary data.</text>
</comment>
<feature type="transmembrane region" description="Helical" evidence="5">
    <location>
        <begin position="12"/>
        <end position="31"/>
    </location>
</feature>
<name>A0A3R7XGW6_9EURY</name>
<keyword evidence="4 5" id="KW-0472">Membrane</keyword>
<proteinExistence type="predicted"/>
<keyword evidence="2 5" id="KW-0812">Transmembrane</keyword>
<dbReference type="GO" id="GO:0016020">
    <property type="term" value="C:membrane"/>
    <property type="evidence" value="ECO:0007669"/>
    <property type="project" value="UniProtKB-SubCell"/>
</dbReference>
<evidence type="ECO:0000256" key="5">
    <source>
        <dbReference type="SAM" id="Phobius"/>
    </source>
</evidence>
<dbReference type="Proteomes" id="UP000284763">
    <property type="component" value="Unassembled WGS sequence"/>
</dbReference>
<gene>
    <name evidence="6" type="ORF">D5R95_06380</name>
</gene>
<dbReference type="PANTHER" id="PTHR36460">
    <property type="entry name" value="UPF0132 DOMAIN PROTEIN (AFU_ORTHOLOGUE AFUA_3G10255)"/>
    <property type="match status" value="1"/>
</dbReference>
<evidence type="ECO:0000256" key="2">
    <source>
        <dbReference type="ARBA" id="ARBA00022692"/>
    </source>
</evidence>
<evidence type="ECO:0000256" key="4">
    <source>
        <dbReference type="ARBA" id="ARBA00023136"/>
    </source>
</evidence>
<sequence length="65" mass="7059">MSETSTGLSENIASALTYVLGFLTGIIFLIVEKENSTVRYHAAQSIVVFGALFVLNVIFSYVLSI</sequence>
<organism evidence="6 7">
    <name type="scientific">Methanosalsum natronophilum</name>
    <dbReference type="NCBI Taxonomy" id="768733"/>
    <lineage>
        <taxon>Archaea</taxon>
        <taxon>Methanobacteriati</taxon>
        <taxon>Methanobacteriota</taxon>
        <taxon>Stenosarchaea group</taxon>
        <taxon>Methanomicrobia</taxon>
        <taxon>Methanosarcinales</taxon>
        <taxon>Methanosarcinaceae</taxon>
        <taxon>Methanosalsum</taxon>
    </lineage>
</organism>
<comment type="subcellular location">
    <subcellularLocation>
        <location evidence="1">Membrane</location>
        <topology evidence="1">Multi-pass membrane protein</topology>
    </subcellularLocation>
</comment>
<reference evidence="6 7" key="1">
    <citation type="submission" date="2018-08" db="EMBL/GenBank/DDBJ databases">
        <title>The metabolism and importance of syntrophic acetate oxidation coupled to methane or sulfide production in haloalkaline environments.</title>
        <authorList>
            <person name="Timmers P.H.A."/>
            <person name="Vavourakis C.D."/>
            <person name="Sorokin D.Y."/>
            <person name="Sinninghe Damste J.S."/>
            <person name="Muyzer G."/>
            <person name="Stams A.J.M."/>
            <person name="Plugge C.M."/>
        </authorList>
    </citation>
    <scope>NUCLEOTIDE SEQUENCE [LARGE SCALE GENOMIC DNA]</scope>
    <source>
        <strain evidence="6">MSAO_Arc3</strain>
    </source>
</reference>